<sequence length="132" mass="14354">MSAPQSGSPGFGESLDARMEQLADALNNGHAARRADGVYVDVFADGRVRTVVIDAEMFPGSGHLGAIITELINRAREDAQAAAADLVRDIRADPRIAEVVEKLGDAPERPLRPMTAQEKWEYDNDPHHRHSG</sequence>
<feature type="compositionally biased region" description="Basic and acidic residues" evidence="1">
    <location>
        <begin position="101"/>
        <end position="111"/>
    </location>
</feature>
<feature type="region of interest" description="Disordered" evidence="1">
    <location>
        <begin position="101"/>
        <end position="132"/>
    </location>
</feature>
<evidence type="ECO:0000313" key="2">
    <source>
        <dbReference type="EMBL" id="MQY31550.1"/>
    </source>
</evidence>
<reference evidence="2 3" key="1">
    <citation type="submission" date="2019-10" db="EMBL/GenBank/DDBJ databases">
        <title>Nocardia macrotermitis sp. nov. and Nocardia aurantia sp. nov., isolated from the gut of fungus growing-termite Macrotermes natalensis.</title>
        <authorList>
            <person name="Benndorf R."/>
            <person name="Schwitalla J."/>
            <person name="Martin K."/>
            <person name="De Beer W."/>
            <person name="Kaster A.-K."/>
            <person name="Vollmers J."/>
            <person name="Poulsen M."/>
            <person name="Beemelmanns C."/>
        </authorList>
    </citation>
    <scope>NUCLEOTIDE SEQUENCE [LARGE SCALE GENOMIC DNA]</scope>
    <source>
        <strain evidence="2 3">RB56</strain>
    </source>
</reference>
<comment type="caution">
    <text evidence="2">The sequence shown here is derived from an EMBL/GenBank/DDBJ whole genome shotgun (WGS) entry which is preliminary data.</text>
</comment>
<dbReference type="EMBL" id="WEGI01000020">
    <property type="protein sequence ID" value="MQY31550.1"/>
    <property type="molecule type" value="Genomic_DNA"/>
</dbReference>
<keyword evidence="3" id="KW-1185">Reference proteome</keyword>
<proteinExistence type="predicted"/>
<evidence type="ECO:0008006" key="4">
    <source>
        <dbReference type="Google" id="ProtNLM"/>
    </source>
</evidence>
<dbReference type="RefSeq" id="WP_153348777.1">
    <property type="nucleotide sequence ID" value="NZ_WEGI01000020.1"/>
</dbReference>
<evidence type="ECO:0000256" key="1">
    <source>
        <dbReference type="SAM" id="MobiDB-lite"/>
    </source>
</evidence>
<accession>A0A7K0E0E7</accession>
<dbReference type="OrthoDB" id="4554852at2"/>
<gene>
    <name evidence="2" type="ORF">NRB56_71590</name>
</gene>
<dbReference type="Proteomes" id="UP000431401">
    <property type="component" value="Unassembled WGS sequence"/>
</dbReference>
<organism evidence="2 3">
    <name type="scientific">Nocardia aurantia</name>
    <dbReference type="NCBI Taxonomy" id="2585199"/>
    <lineage>
        <taxon>Bacteria</taxon>
        <taxon>Bacillati</taxon>
        <taxon>Actinomycetota</taxon>
        <taxon>Actinomycetes</taxon>
        <taxon>Mycobacteriales</taxon>
        <taxon>Nocardiaceae</taxon>
        <taxon>Nocardia</taxon>
    </lineage>
</organism>
<protein>
    <recommendedName>
        <fullName evidence="4">YbaB/EbfC family DNA-binding protein</fullName>
    </recommendedName>
</protein>
<evidence type="ECO:0000313" key="3">
    <source>
        <dbReference type="Proteomes" id="UP000431401"/>
    </source>
</evidence>
<name>A0A7K0E0E7_9NOCA</name>
<dbReference type="AlphaFoldDB" id="A0A7K0E0E7"/>